<dbReference type="AlphaFoldDB" id="A0A6P2DLC6"/>
<gene>
    <name evidence="2" type="ORF">SOIL9_72550</name>
</gene>
<keyword evidence="3" id="KW-1185">Reference proteome</keyword>
<dbReference type="EMBL" id="LR593886">
    <property type="protein sequence ID" value="VTS03223.1"/>
    <property type="molecule type" value="Genomic_DNA"/>
</dbReference>
<protein>
    <submittedName>
        <fullName evidence="2">Uncharacterized protein</fullName>
    </submittedName>
</protein>
<dbReference type="KEGG" id="gms:SOIL9_72550"/>
<evidence type="ECO:0000256" key="1">
    <source>
        <dbReference type="SAM" id="MobiDB-lite"/>
    </source>
</evidence>
<dbReference type="Proteomes" id="UP000464178">
    <property type="component" value="Chromosome"/>
</dbReference>
<accession>A0A6P2DLC6</accession>
<proteinExistence type="predicted"/>
<organism evidence="2 3">
    <name type="scientific">Gemmata massiliana</name>
    <dbReference type="NCBI Taxonomy" id="1210884"/>
    <lineage>
        <taxon>Bacteria</taxon>
        <taxon>Pseudomonadati</taxon>
        <taxon>Planctomycetota</taxon>
        <taxon>Planctomycetia</taxon>
        <taxon>Gemmatales</taxon>
        <taxon>Gemmataceae</taxon>
        <taxon>Gemmata</taxon>
    </lineage>
</organism>
<evidence type="ECO:0000313" key="3">
    <source>
        <dbReference type="Proteomes" id="UP000464178"/>
    </source>
</evidence>
<evidence type="ECO:0000313" key="2">
    <source>
        <dbReference type="EMBL" id="VTS03223.1"/>
    </source>
</evidence>
<sequence>MERSQRLRKAVALVSAAPLISAFVLYRAGLGSGYMTSSKSTFMFVGSNIKPSAPPGDTNAPTEPLAVAPAPHEAPSAVKSNE</sequence>
<name>A0A6P2DLC6_9BACT</name>
<feature type="region of interest" description="Disordered" evidence="1">
    <location>
        <begin position="49"/>
        <end position="82"/>
    </location>
</feature>
<dbReference type="RefSeq" id="WP_162672964.1">
    <property type="nucleotide sequence ID" value="NZ_LR593886.1"/>
</dbReference>
<reference evidence="2 3" key="1">
    <citation type="submission" date="2019-05" db="EMBL/GenBank/DDBJ databases">
        <authorList>
            <consortium name="Science for Life Laboratories"/>
        </authorList>
    </citation>
    <scope>NUCLEOTIDE SEQUENCE [LARGE SCALE GENOMIC DNA]</scope>
    <source>
        <strain evidence="2">Soil9</strain>
    </source>
</reference>